<comment type="caution">
    <text evidence="1">The sequence shown here is derived from an EMBL/GenBank/DDBJ whole genome shotgun (WGS) entry which is preliminary data.</text>
</comment>
<proteinExistence type="predicted"/>
<reference evidence="1 2" key="1">
    <citation type="submission" date="2019-07" db="EMBL/GenBank/DDBJ databases">
        <title>Whole genome shotgun sequence of Aneurinibacillus danicus NBRC 102444.</title>
        <authorList>
            <person name="Hosoyama A."/>
            <person name="Uohara A."/>
            <person name="Ohji S."/>
            <person name="Ichikawa N."/>
        </authorList>
    </citation>
    <scope>NUCLEOTIDE SEQUENCE [LARGE SCALE GENOMIC DNA]</scope>
    <source>
        <strain evidence="1 2">NBRC 102444</strain>
    </source>
</reference>
<keyword evidence="2" id="KW-1185">Reference proteome</keyword>
<name>A0A511V3I2_9BACL</name>
<dbReference type="Proteomes" id="UP000321157">
    <property type="component" value="Unassembled WGS sequence"/>
</dbReference>
<dbReference type="RefSeq" id="WP_170230039.1">
    <property type="nucleotide sequence ID" value="NZ_BJXX01000011.1"/>
</dbReference>
<dbReference type="InterPro" id="IPR014199">
    <property type="entry name" value="Spore_YtxC"/>
</dbReference>
<organism evidence="1 2">
    <name type="scientific">Aneurinibacillus danicus</name>
    <dbReference type="NCBI Taxonomy" id="267746"/>
    <lineage>
        <taxon>Bacteria</taxon>
        <taxon>Bacillati</taxon>
        <taxon>Bacillota</taxon>
        <taxon>Bacilli</taxon>
        <taxon>Bacillales</taxon>
        <taxon>Paenibacillaceae</taxon>
        <taxon>Aneurinibacillus group</taxon>
        <taxon>Aneurinibacillus</taxon>
    </lineage>
</organism>
<dbReference type="Pfam" id="PF08812">
    <property type="entry name" value="YtxC"/>
    <property type="match status" value="1"/>
</dbReference>
<sequence>MRWVQLSFPRADERFLFEFHSTLCHGLESVHAVLQFRIREEVDAWYRNFYCLGWPREEHTPLVHEAWLFALARAVRTYVSAKEKELVYRRIVHHDAYEKIADKMHLLHYVLNYIEAREEEGIEGVPYSKHKVEQEAIIYLESEHVLRLDGFFRFRLREYIQELCAMVDLKIEQYMAEEEQEAIIRKLRAFLFALPRRQSLLRLVHNASFAFTYYNEAWEKLMPQGLLSLPPQTESAYGNEEANIIGALAEFAPEQIVIYTRRPGHGLVMTLKKIFEEKLIVCTEFSFPVHIGPDT</sequence>
<dbReference type="EMBL" id="BJXX01000011">
    <property type="protein sequence ID" value="GEN32641.1"/>
    <property type="molecule type" value="Genomic_DNA"/>
</dbReference>
<evidence type="ECO:0000313" key="2">
    <source>
        <dbReference type="Proteomes" id="UP000321157"/>
    </source>
</evidence>
<evidence type="ECO:0000313" key="1">
    <source>
        <dbReference type="EMBL" id="GEN32641.1"/>
    </source>
</evidence>
<evidence type="ECO:0008006" key="3">
    <source>
        <dbReference type="Google" id="ProtNLM"/>
    </source>
</evidence>
<accession>A0A511V3I2</accession>
<protein>
    <recommendedName>
        <fullName evidence="3">Sporulation protein YtxC</fullName>
    </recommendedName>
</protein>
<gene>
    <name evidence="1" type="ORF">ADA01nite_01010</name>
</gene>
<dbReference type="AlphaFoldDB" id="A0A511V3I2"/>